<sequence>MKFIKNKKIAVIASSSLLLLISSIIIYSFFNSNTDTPTNTEPSDEGITDTYSVEQSLTVNPNVLHLKQGESAEIAEVFATVTNLSNSDKEMLNILEDNDRVDDFEISISSENVIRIEKTETSIFITVMDTVTENYAILTIKATVDGETVSAEITVNITDIPGAVTIETAVKQYNGISEALKALGTEQGWNYETSLKGADYLLIEKTARNFVTVSFFEKELLADKTVIHQLVGTEEVKNGTSPIPNGLSPDIRAELIKEDELNATVYTLIFDTELGTGGKYFTFTLIREGASWKVDTYKVTEGDLKLTWEEAKKYLSKITNESVVKKGTPENMKEEKNESGEKVFFFTIKESNYEMNRQTGKITEIIEETSEETEESDETETTEPSDPPKQKMTASDYMKLRANFHAAMIGLGSKNGWNTDRPLTADEYNIVKKEALKYITESYYNYLRDQKVHYDMKEVALFNVLLGYQVDFENRYHHRRLGIDVGVGHLKVREQGSNYIIYTRIDFPYRVDPNLFFMDEAYKTNYRFVKRNGVWLIDSMLSYNATHYPVEMNWEEAKLYLERDLHWPTLTKVGKETTNNGEVFTFTVDGESYSIRIKDMHVFDQYGHKLPDPMLLQYMNE</sequence>
<gene>
    <name evidence="3" type="ORF">CIB95_11780</name>
</gene>
<dbReference type="RefSeq" id="WP_094925420.1">
    <property type="nucleotide sequence ID" value="NZ_NPIA01000006.1"/>
</dbReference>
<protein>
    <submittedName>
        <fullName evidence="3">Uncharacterized protein</fullName>
    </submittedName>
</protein>
<evidence type="ECO:0000313" key="3">
    <source>
        <dbReference type="EMBL" id="OZM56448.1"/>
    </source>
</evidence>
<evidence type="ECO:0000313" key="4">
    <source>
        <dbReference type="Proteomes" id="UP000217083"/>
    </source>
</evidence>
<feature type="region of interest" description="Disordered" evidence="1">
    <location>
        <begin position="367"/>
        <end position="392"/>
    </location>
</feature>
<keyword evidence="2" id="KW-0812">Transmembrane</keyword>
<accession>A0A263BS96</accession>
<organism evidence="3 4">
    <name type="scientific">Lottiidibacillus patelloidae</name>
    <dbReference type="NCBI Taxonomy" id="2670334"/>
    <lineage>
        <taxon>Bacteria</taxon>
        <taxon>Bacillati</taxon>
        <taxon>Bacillota</taxon>
        <taxon>Bacilli</taxon>
        <taxon>Bacillales</taxon>
        <taxon>Bacillaceae</taxon>
        <taxon>Lottiidibacillus</taxon>
    </lineage>
</organism>
<keyword evidence="4" id="KW-1185">Reference proteome</keyword>
<keyword evidence="2" id="KW-0472">Membrane</keyword>
<reference evidence="3 4" key="2">
    <citation type="submission" date="2017-09" db="EMBL/GenBank/DDBJ databases">
        <title>Bacillus patelloidae sp. nov., isolated from the intestinal tract of a marine limpet.</title>
        <authorList>
            <person name="Liu R."/>
            <person name="Dong C."/>
            <person name="Shao Z."/>
        </authorList>
    </citation>
    <scope>NUCLEOTIDE SEQUENCE [LARGE SCALE GENOMIC DNA]</scope>
    <source>
        <strain evidence="3 4">SA5d-4</strain>
    </source>
</reference>
<proteinExistence type="predicted"/>
<feature type="transmembrane region" description="Helical" evidence="2">
    <location>
        <begin position="9"/>
        <end position="30"/>
    </location>
</feature>
<keyword evidence="2" id="KW-1133">Transmembrane helix</keyword>
<reference evidence="4" key="1">
    <citation type="submission" date="2017-08" db="EMBL/GenBank/DDBJ databases">
        <authorList>
            <person name="Huang Z."/>
        </authorList>
    </citation>
    <scope>NUCLEOTIDE SEQUENCE [LARGE SCALE GENOMIC DNA]</scope>
    <source>
        <strain evidence="4">SA5d-4</strain>
    </source>
</reference>
<dbReference type="Proteomes" id="UP000217083">
    <property type="component" value="Unassembled WGS sequence"/>
</dbReference>
<evidence type="ECO:0000256" key="2">
    <source>
        <dbReference type="SAM" id="Phobius"/>
    </source>
</evidence>
<dbReference type="EMBL" id="NPIA01000006">
    <property type="protein sequence ID" value="OZM56448.1"/>
    <property type="molecule type" value="Genomic_DNA"/>
</dbReference>
<dbReference type="AlphaFoldDB" id="A0A263BS96"/>
<comment type="caution">
    <text evidence="3">The sequence shown here is derived from an EMBL/GenBank/DDBJ whole genome shotgun (WGS) entry which is preliminary data.</text>
</comment>
<feature type="compositionally biased region" description="Acidic residues" evidence="1">
    <location>
        <begin position="367"/>
        <end position="383"/>
    </location>
</feature>
<name>A0A263BS96_9BACI</name>
<evidence type="ECO:0000256" key="1">
    <source>
        <dbReference type="SAM" id="MobiDB-lite"/>
    </source>
</evidence>